<evidence type="ECO:0000313" key="4">
    <source>
        <dbReference type="EMBL" id="SFO59600.1"/>
    </source>
</evidence>
<dbReference type="STRING" id="260086.SAMN05216207_11013"/>
<accession>A0A1I5IHA8</accession>
<dbReference type="PANTHER" id="PTHR48043">
    <property type="entry name" value="EG:EG0003.4 PROTEIN-RELATED"/>
    <property type="match status" value="1"/>
</dbReference>
<keyword evidence="2 3" id="KW-0808">Transferase</keyword>
<dbReference type="CDD" id="cd03784">
    <property type="entry name" value="GT1_Gtf-like"/>
    <property type="match status" value="1"/>
</dbReference>
<dbReference type="InterPro" id="IPR002213">
    <property type="entry name" value="UDP_glucos_trans"/>
</dbReference>
<proteinExistence type="inferred from homology"/>
<dbReference type="PANTHER" id="PTHR48043:SF145">
    <property type="entry name" value="FI06409P-RELATED"/>
    <property type="match status" value="1"/>
</dbReference>
<dbReference type="InterPro" id="IPR050271">
    <property type="entry name" value="UDP-glycosyltransferase"/>
</dbReference>
<dbReference type="AlphaFoldDB" id="A0A1I5IHA8"/>
<evidence type="ECO:0000313" key="5">
    <source>
        <dbReference type="Proteomes" id="UP000199614"/>
    </source>
</evidence>
<sequence length="336" mass="35879">MKHSRKLRQEFGISQPQARPGVTAGVDPETFARGFVRVLGSRFAVDLVEALSWWKPDVVLRESTEYGGYLAAEYLGIPHGALDIAPMAPYGARAVLDELNDQRAVLGLPGVADPLHPLRGFRASVVPEAFHPVEFRIAEGRHYRPPEPVAPEPLDAAVAELPADRPLVLASLGSNAGHLIGDGPSPLDAIIEALGQLPVTAVVALGVGQRPEQWQGPRADNVHLTSFVQQKTLLAATDVFISHCGFNGTCEALTAGVPMIGIPLFAEQPANAARIEQLGAGVRLNVEDLTVDSLSSTLQTVLADATFSARAKGIQRQTLALPPTERLIYDLEKIAS</sequence>
<name>A0A1I5IHA8_PSUAM</name>
<evidence type="ECO:0000256" key="1">
    <source>
        <dbReference type="ARBA" id="ARBA00022676"/>
    </source>
</evidence>
<dbReference type="Proteomes" id="UP000199614">
    <property type="component" value="Unassembled WGS sequence"/>
</dbReference>
<dbReference type="SUPFAM" id="SSF53756">
    <property type="entry name" value="UDP-Glycosyltransferase/glycogen phosphorylase"/>
    <property type="match status" value="1"/>
</dbReference>
<keyword evidence="5" id="KW-1185">Reference proteome</keyword>
<evidence type="ECO:0000256" key="3">
    <source>
        <dbReference type="RuleBase" id="RU003718"/>
    </source>
</evidence>
<keyword evidence="1 3" id="KW-0328">Glycosyltransferase</keyword>
<dbReference type="Gene3D" id="3.40.50.2000">
    <property type="entry name" value="Glycogen Phosphorylase B"/>
    <property type="match status" value="2"/>
</dbReference>
<organism evidence="4 5">
    <name type="scientific">Pseudonocardia ammonioxydans</name>
    <dbReference type="NCBI Taxonomy" id="260086"/>
    <lineage>
        <taxon>Bacteria</taxon>
        <taxon>Bacillati</taxon>
        <taxon>Actinomycetota</taxon>
        <taxon>Actinomycetes</taxon>
        <taxon>Pseudonocardiales</taxon>
        <taxon>Pseudonocardiaceae</taxon>
        <taxon>Pseudonocardia</taxon>
    </lineage>
</organism>
<evidence type="ECO:0000256" key="2">
    <source>
        <dbReference type="ARBA" id="ARBA00022679"/>
    </source>
</evidence>
<gene>
    <name evidence="4" type="ORF">SAMN05216207_11013</name>
</gene>
<dbReference type="InterPro" id="IPR035595">
    <property type="entry name" value="UDP_glycos_trans_CS"/>
</dbReference>
<comment type="similarity">
    <text evidence="3">Belongs to the UDP-glycosyltransferase family.</text>
</comment>
<dbReference type="EMBL" id="FOUY01000101">
    <property type="protein sequence ID" value="SFO59600.1"/>
    <property type="molecule type" value="Genomic_DNA"/>
</dbReference>
<protein>
    <submittedName>
        <fullName evidence="4">N-glycosyltransferase</fullName>
    </submittedName>
</protein>
<dbReference type="PROSITE" id="PS00375">
    <property type="entry name" value="UDPGT"/>
    <property type="match status" value="1"/>
</dbReference>
<dbReference type="Pfam" id="PF00201">
    <property type="entry name" value="UDPGT"/>
    <property type="match status" value="1"/>
</dbReference>
<reference evidence="4 5" key="1">
    <citation type="submission" date="2016-10" db="EMBL/GenBank/DDBJ databases">
        <authorList>
            <person name="de Groot N.N."/>
        </authorList>
    </citation>
    <scope>NUCLEOTIDE SEQUENCE [LARGE SCALE GENOMIC DNA]</scope>
    <source>
        <strain evidence="4 5">CGMCC 4.1877</strain>
    </source>
</reference>
<dbReference type="GO" id="GO:0008194">
    <property type="term" value="F:UDP-glycosyltransferase activity"/>
    <property type="evidence" value="ECO:0007669"/>
    <property type="project" value="InterPro"/>
</dbReference>